<dbReference type="PANTHER" id="PTHR24276">
    <property type="entry name" value="POLYSERASE-RELATED"/>
    <property type="match status" value="1"/>
</dbReference>
<evidence type="ECO:0000256" key="5">
    <source>
        <dbReference type="ARBA" id="ARBA00023157"/>
    </source>
</evidence>
<dbReference type="Proteomes" id="UP000327044">
    <property type="component" value="Unassembled WGS sequence"/>
</dbReference>
<dbReference type="InterPro" id="IPR033116">
    <property type="entry name" value="TRYPSIN_SER"/>
</dbReference>
<dbReference type="Gene3D" id="2.40.10.10">
    <property type="entry name" value="Trypsin-like serine proteases"/>
    <property type="match status" value="2"/>
</dbReference>
<dbReference type="GO" id="GO:0004252">
    <property type="term" value="F:serine-type endopeptidase activity"/>
    <property type="evidence" value="ECO:0007669"/>
    <property type="project" value="InterPro"/>
</dbReference>
<accession>A0A5N4AI20</accession>
<dbReference type="InterPro" id="IPR043504">
    <property type="entry name" value="Peptidase_S1_PA_chymotrypsin"/>
</dbReference>
<dbReference type="InterPro" id="IPR009003">
    <property type="entry name" value="Peptidase_S1_PA"/>
</dbReference>
<comment type="similarity">
    <text evidence="1">Belongs to the peptidase S1 family.</text>
</comment>
<dbReference type="InParanoid" id="A0A5N4AI20"/>
<reference evidence="9 10" key="1">
    <citation type="journal article" date="2018" name="Elife">
        <title>Firefly genomes illuminate parallel origins of bioluminescence in beetles.</title>
        <authorList>
            <person name="Fallon T.R."/>
            <person name="Lower S.E."/>
            <person name="Chang C.H."/>
            <person name="Bessho-Uehara M."/>
            <person name="Martin G.J."/>
            <person name="Bewick A.J."/>
            <person name="Behringer M."/>
            <person name="Debat H.J."/>
            <person name="Wong I."/>
            <person name="Day J.C."/>
            <person name="Suvorov A."/>
            <person name="Silva C.J."/>
            <person name="Stanger-Hall K.F."/>
            <person name="Hall D.W."/>
            <person name="Schmitz R.J."/>
            <person name="Nelson D.R."/>
            <person name="Lewis S.M."/>
            <person name="Shigenobu S."/>
            <person name="Bybee S.M."/>
            <person name="Larracuente A.M."/>
            <person name="Oba Y."/>
            <person name="Weng J.K."/>
        </authorList>
    </citation>
    <scope>NUCLEOTIDE SEQUENCE [LARGE SCALE GENOMIC DNA]</scope>
    <source>
        <strain evidence="9">1611_PpyrPB1</strain>
        <tissue evidence="9">Whole body</tissue>
    </source>
</reference>
<dbReference type="InterPro" id="IPR001314">
    <property type="entry name" value="Peptidase_S1A"/>
</dbReference>
<dbReference type="PROSITE" id="PS50240">
    <property type="entry name" value="TRYPSIN_DOM"/>
    <property type="match status" value="1"/>
</dbReference>
<evidence type="ECO:0000256" key="7">
    <source>
        <dbReference type="SAM" id="SignalP"/>
    </source>
</evidence>
<proteinExistence type="inferred from homology"/>
<dbReference type="InterPro" id="IPR050430">
    <property type="entry name" value="Peptidase_S1"/>
</dbReference>
<protein>
    <recommendedName>
        <fullName evidence="8">Peptidase S1 domain-containing protein</fullName>
    </recommendedName>
</protein>
<evidence type="ECO:0000259" key="8">
    <source>
        <dbReference type="PROSITE" id="PS50240"/>
    </source>
</evidence>
<organism evidence="9 10">
    <name type="scientific">Photinus pyralis</name>
    <name type="common">Common eastern firefly</name>
    <name type="synonym">Lampyris pyralis</name>
    <dbReference type="NCBI Taxonomy" id="7054"/>
    <lineage>
        <taxon>Eukaryota</taxon>
        <taxon>Metazoa</taxon>
        <taxon>Ecdysozoa</taxon>
        <taxon>Arthropoda</taxon>
        <taxon>Hexapoda</taxon>
        <taxon>Insecta</taxon>
        <taxon>Pterygota</taxon>
        <taxon>Neoptera</taxon>
        <taxon>Endopterygota</taxon>
        <taxon>Coleoptera</taxon>
        <taxon>Polyphaga</taxon>
        <taxon>Elateriformia</taxon>
        <taxon>Elateroidea</taxon>
        <taxon>Lampyridae</taxon>
        <taxon>Lampyrinae</taxon>
        <taxon>Photinus</taxon>
    </lineage>
</organism>
<evidence type="ECO:0000256" key="1">
    <source>
        <dbReference type="ARBA" id="ARBA00007664"/>
    </source>
</evidence>
<dbReference type="GO" id="GO:0006508">
    <property type="term" value="P:proteolysis"/>
    <property type="evidence" value="ECO:0007669"/>
    <property type="project" value="UniProtKB-KW"/>
</dbReference>
<dbReference type="PRINTS" id="PR00722">
    <property type="entry name" value="CHYMOTRYPSIN"/>
</dbReference>
<dbReference type="SUPFAM" id="SSF50494">
    <property type="entry name" value="Trypsin-like serine proteases"/>
    <property type="match status" value="1"/>
</dbReference>
<dbReference type="FunFam" id="2.40.10.10:FF:000068">
    <property type="entry name" value="transmembrane protease serine 2"/>
    <property type="match status" value="1"/>
</dbReference>
<keyword evidence="7" id="KW-0732">Signal</keyword>
<evidence type="ECO:0000313" key="9">
    <source>
        <dbReference type="EMBL" id="KAB0797005.1"/>
    </source>
</evidence>
<dbReference type="CDD" id="cd00190">
    <property type="entry name" value="Tryp_SPc"/>
    <property type="match status" value="1"/>
</dbReference>
<dbReference type="InterPro" id="IPR001254">
    <property type="entry name" value="Trypsin_dom"/>
</dbReference>
<feature type="signal peptide" evidence="7">
    <location>
        <begin position="1"/>
        <end position="15"/>
    </location>
</feature>
<dbReference type="InterPro" id="IPR018114">
    <property type="entry name" value="TRYPSIN_HIS"/>
</dbReference>
<evidence type="ECO:0000256" key="2">
    <source>
        <dbReference type="ARBA" id="ARBA00022670"/>
    </source>
</evidence>
<gene>
    <name evidence="9" type="ORF">PPYR_11066</name>
</gene>
<feature type="chain" id="PRO_5024286996" description="Peptidase S1 domain-containing protein" evidence="7">
    <location>
        <begin position="16"/>
        <end position="252"/>
    </location>
</feature>
<comment type="caution">
    <text evidence="9">The sequence shown here is derived from an EMBL/GenBank/DDBJ whole genome shotgun (WGS) entry which is preliminary data.</text>
</comment>
<keyword evidence="10" id="KW-1185">Reference proteome</keyword>
<evidence type="ECO:0000313" key="10">
    <source>
        <dbReference type="Proteomes" id="UP000327044"/>
    </source>
</evidence>
<dbReference type="SMART" id="SM00020">
    <property type="entry name" value="Tryp_SPc"/>
    <property type="match status" value="1"/>
</dbReference>
<dbReference type="EMBL" id="VVIM01000007">
    <property type="protein sequence ID" value="KAB0797005.1"/>
    <property type="molecule type" value="Genomic_DNA"/>
</dbReference>
<keyword evidence="4 6" id="KW-0720">Serine protease</keyword>
<dbReference type="PROSITE" id="PS00135">
    <property type="entry name" value="TRYPSIN_SER"/>
    <property type="match status" value="1"/>
</dbReference>
<keyword evidence="2 6" id="KW-0645">Protease</keyword>
<keyword evidence="3 6" id="KW-0378">Hydrolase</keyword>
<dbReference type="PANTHER" id="PTHR24276:SF96">
    <property type="entry name" value="PEPTIDASE S1 DOMAIN-CONTAINING PROTEIN"/>
    <property type="match status" value="1"/>
</dbReference>
<dbReference type="Pfam" id="PF00089">
    <property type="entry name" value="Trypsin"/>
    <property type="match status" value="1"/>
</dbReference>
<evidence type="ECO:0000256" key="4">
    <source>
        <dbReference type="ARBA" id="ARBA00022825"/>
    </source>
</evidence>
<name>A0A5N4AI20_PHOPY</name>
<evidence type="ECO:0000256" key="6">
    <source>
        <dbReference type="RuleBase" id="RU363034"/>
    </source>
</evidence>
<dbReference type="PROSITE" id="PS00134">
    <property type="entry name" value="TRYPSIN_HIS"/>
    <property type="match status" value="1"/>
</dbReference>
<keyword evidence="5" id="KW-1015">Disulfide bond</keyword>
<evidence type="ECO:0000256" key="3">
    <source>
        <dbReference type="ARBA" id="ARBA00022801"/>
    </source>
</evidence>
<sequence>MSRFLLLLLSSSVFGATLKKDKRIADGQPAGEGAFPYLVSIRIDGQHECAGSILDATTILTAAHCLFGFQQMSMTVTAGSITLDTGGDTYEVSVRRTHEFYDPYTTRGFKNDIGILKLKTAIKFSDKVQPIRYLAAGDVGVSVHCILPGWGITKEDGDRSNELRFVNLLTIPTETCSETWLASEYKFSIDDRQLCTFTQDGQGACRGDSGGPLIVGTGLQIGIASMALRCGIGPNVYTKVAYYRDWIERNRK</sequence>
<dbReference type="AlphaFoldDB" id="A0A5N4AI20"/>
<feature type="domain" description="Peptidase S1" evidence="8">
    <location>
        <begin position="24"/>
        <end position="252"/>
    </location>
</feature>